<evidence type="ECO:0000256" key="2">
    <source>
        <dbReference type="ARBA" id="ARBA00023015"/>
    </source>
</evidence>
<comment type="similarity">
    <text evidence="1">Belongs to the LysR transcriptional regulatory family.</text>
</comment>
<dbReference type="GO" id="GO:0003700">
    <property type="term" value="F:DNA-binding transcription factor activity"/>
    <property type="evidence" value="ECO:0007669"/>
    <property type="project" value="InterPro"/>
</dbReference>
<dbReference type="Pfam" id="PF00126">
    <property type="entry name" value="HTH_1"/>
    <property type="match status" value="1"/>
</dbReference>
<dbReference type="Gene3D" id="1.10.10.10">
    <property type="entry name" value="Winged helix-like DNA-binding domain superfamily/Winged helix DNA-binding domain"/>
    <property type="match status" value="1"/>
</dbReference>
<dbReference type="CDD" id="cd08411">
    <property type="entry name" value="PBP2_OxyR"/>
    <property type="match status" value="1"/>
</dbReference>
<dbReference type="InterPro" id="IPR000847">
    <property type="entry name" value="LysR_HTH_N"/>
</dbReference>
<dbReference type="PRINTS" id="PR00039">
    <property type="entry name" value="HTHLYSR"/>
</dbReference>
<gene>
    <name evidence="7" type="ORF">DC083_08670</name>
</gene>
<evidence type="ECO:0000313" key="8">
    <source>
        <dbReference type="Proteomes" id="UP000245020"/>
    </source>
</evidence>
<keyword evidence="5" id="KW-0804">Transcription</keyword>
<dbReference type="SUPFAM" id="SSF46785">
    <property type="entry name" value="Winged helix' DNA-binding domain"/>
    <property type="match status" value="1"/>
</dbReference>
<dbReference type="OrthoDB" id="9775392at2"/>
<organism evidence="7 8">
    <name type="scientific">Ignatzschineria ureiclastica</name>
    <dbReference type="NCBI Taxonomy" id="472582"/>
    <lineage>
        <taxon>Bacteria</taxon>
        <taxon>Pseudomonadati</taxon>
        <taxon>Pseudomonadota</taxon>
        <taxon>Gammaproteobacteria</taxon>
        <taxon>Cardiobacteriales</taxon>
        <taxon>Ignatzschineriaceae</taxon>
        <taxon>Ignatzschineria</taxon>
    </lineage>
</organism>
<protein>
    <submittedName>
        <fullName evidence="7">Hydrogen peroxide-inducible genes activator</fullName>
    </submittedName>
</protein>
<dbReference type="EMBL" id="QEWQ01000006">
    <property type="protein sequence ID" value="PWD80381.1"/>
    <property type="molecule type" value="Genomic_DNA"/>
</dbReference>
<evidence type="ECO:0000256" key="4">
    <source>
        <dbReference type="ARBA" id="ARBA00023159"/>
    </source>
</evidence>
<dbReference type="InterPro" id="IPR036390">
    <property type="entry name" value="WH_DNA-bd_sf"/>
</dbReference>
<evidence type="ECO:0000256" key="5">
    <source>
        <dbReference type="ARBA" id="ARBA00023163"/>
    </source>
</evidence>
<dbReference type="SUPFAM" id="SSF53850">
    <property type="entry name" value="Periplasmic binding protein-like II"/>
    <property type="match status" value="1"/>
</dbReference>
<name>A0A2U2ACJ6_9GAMM</name>
<dbReference type="GO" id="GO:0032993">
    <property type="term" value="C:protein-DNA complex"/>
    <property type="evidence" value="ECO:0007669"/>
    <property type="project" value="TreeGrafter"/>
</dbReference>
<dbReference type="PANTHER" id="PTHR30346">
    <property type="entry name" value="TRANSCRIPTIONAL DUAL REGULATOR HCAR-RELATED"/>
    <property type="match status" value="1"/>
</dbReference>
<proteinExistence type="inferred from homology"/>
<dbReference type="RefSeq" id="WP_109189825.1">
    <property type="nucleotide sequence ID" value="NZ_BMYA01000004.1"/>
</dbReference>
<evidence type="ECO:0000256" key="1">
    <source>
        <dbReference type="ARBA" id="ARBA00009437"/>
    </source>
</evidence>
<dbReference type="PROSITE" id="PS50931">
    <property type="entry name" value="HTH_LYSR"/>
    <property type="match status" value="1"/>
</dbReference>
<comment type="caution">
    <text evidence="7">The sequence shown here is derived from an EMBL/GenBank/DDBJ whole genome shotgun (WGS) entry which is preliminary data.</text>
</comment>
<dbReference type="FunFam" id="1.10.10.10:FF:000001">
    <property type="entry name" value="LysR family transcriptional regulator"/>
    <property type="match status" value="1"/>
</dbReference>
<dbReference type="InterPro" id="IPR005119">
    <property type="entry name" value="LysR_subst-bd"/>
</dbReference>
<evidence type="ECO:0000256" key="3">
    <source>
        <dbReference type="ARBA" id="ARBA00023125"/>
    </source>
</evidence>
<dbReference type="PANTHER" id="PTHR30346:SF26">
    <property type="entry name" value="HYDROGEN PEROXIDE-INDUCIBLE GENES ACTIVATOR"/>
    <property type="match status" value="1"/>
</dbReference>
<keyword evidence="4" id="KW-0010">Activator</keyword>
<evidence type="ECO:0000259" key="6">
    <source>
        <dbReference type="PROSITE" id="PS50931"/>
    </source>
</evidence>
<accession>A0A2U2ACJ6</accession>
<dbReference type="InterPro" id="IPR036388">
    <property type="entry name" value="WH-like_DNA-bd_sf"/>
</dbReference>
<dbReference type="Gene3D" id="3.40.190.10">
    <property type="entry name" value="Periplasmic binding protein-like II"/>
    <property type="match status" value="2"/>
</dbReference>
<keyword evidence="2" id="KW-0805">Transcription regulation</keyword>
<feature type="domain" description="HTH lysR-type" evidence="6">
    <location>
        <begin position="1"/>
        <end position="58"/>
    </location>
</feature>
<dbReference type="Pfam" id="PF03466">
    <property type="entry name" value="LysR_substrate"/>
    <property type="match status" value="1"/>
</dbReference>
<keyword evidence="8" id="KW-1185">Reference proteome</keyword>
<sequence length="290" mass="33186">MKLNELRYFIAVAEERHFGRAAQKCFISQPALSIGIKNLEASMEVSLFERTTNEVLLTPEGEKALPKARRIFELVDELFTLSHESNSMEGRFNLGVIFTIAPYLLPRMIPVLRKNAPEIQLHIYENMTDSLLPMLKTGEIDAAILALPISDPTFEVIELYEEPFYVVTPKGHPLAEKEIISPEEIHEYDPLLLNIGHCFRDQVLDSCKEINATNSHHHSLETIRNIVAAGHQISVLPKYALMDDHLSELLHYIPFTEPVPTRKVALIYRKEFTQMRKIEMIAKCILDLKL</sequence>
<reference evidence="8" key="1">
    <citation type="submission" date="2018-05" db="EMBL/GenBank/DDBJ databases">
        <title>Ignatzschineria dubaiensis sp. nov., isolated from necrotic foot tissues of dromedaries (Camelus dromedarius) and associated maggots in Dubai, United Arab Emirates.</title>
        <authorList>
            <person name="Tsang C.C."/>
            <person name="Tang J.Y.M."/>
            <person name="Fong J.Y.H."/>
            <person name="Kinne J."/>
            <person name="Lee H.H."/>
            <person name="Joseph M."/>
            <person name="Jose S."/>
            <person name="Schuster R.K."/>
            <person name="Tang Y."/>
            <person name="Sivakumar S."/>
            <person name="Chen J.H.K."/>
            <person name="Teng J.L.L."/>
            <person name="Lau S.K.P."/>
            <person name="Wernery U."/>
            <person name="Woo P.C.Y."/>
        </authorList>
    </citation>
    <scope>NUCLEOTIDE SEQUENCE [LARGE SCALE GENOMIC DNA]</scope>
    <source>
        <strain evidence="8">KCTC 22644</strain>
    </source>
</reference>
<dbReference type="GO" id="GO:0003677">
    <property type="term" value="F:DNA binding"/>
    <property type="evidence" value="ECO:0007669"/>
    <property type="project" value="UniProtKB-KW"/>
</dbReference>
<dbReference type="AlphaFoldDB" id="A0A2U2ACJ6"/>
<dbReference type="Proteomes" id="UP000245020">
    <property type="component" value="Unassembled WGS sequence"/>
</dbReference>
<keyword evidence="3" id="KW-0238">DNA-binding</keyword>
<evidence type="ECO:0000313" key="7">
    <source>
        <dbReference type="EMBL" id="PWD80381.1"/>
    </source>
</evidence>